<organism evidence="1 2">
    <name type="scientific">Amycolatopsis nalaikhensis</name>
    <dbReference type="NCBI Taxonomy" id="715472"/>
    <lineage>
        <taxon>Bacteria</taxon>
        <taxon>Bacillati</taxon>
        <taxon>Actinomycetota</taxon>
        <taxon>Actinomycetes</taxon>
        <taxon>Pseudonocardiales</taxon>
        <taxon>Pseudonocardiaceae</taxon>
        <taxon>Amycolatopsis</taxon>
    </lineage>
</organism>
<keyword evidence="2" id="KW-1185">Reference proteome</keyword>
<dbReference type="EMBL" id="CP127173">
    <property type="protein sequence ID" value="WIV61876.1"/>
    <property type="molecule type" value="Genomic_DNA"/>
</dbReference>
<dbReference type="Proteomes" id="UP001227101">
    <property type="component" value="Chromosome"/>
</dbReference>
<proteinExistence type="predicted"/>
<protein>
    <submittedName>
        <fullName evidence="1">Uncharacterized protein</fullName>
    </submittedName>
</protein>
<sequence>MEELSADQVWALLDDLLVGRGEEDDDDLPGAELVVSEAGREVFRAALARHARRDDADPAVIWVRPLVASGVFQHGLSVFDLSIARRRALHVTAARVTDGGLDLDLTTGQHARIQPARGAQLAVLQDFDTWTTTLTAEQRSEASALDSD</sequence>
<name>A0ABY8Y264_9PSEU</name>
<reference evidence="1 2" key="1">
    <citation type="submission" date="2023-06" db="EMBL/GenBank/DDBJ databases">
        <authorList>
            <person name="Oyuntsetseg B."/>
            <person name="Kim S.B."/>
        </authorList>
    </citation>
    <scope>NUCLEOTIDE SEQUENCE [LARGE SCALE GENOMIC DNA]</scope>
    <source>
        <strain evidence="1 2">2-2</strain>
    </source>
</reference>
<dbReference type="RefSeq" id="WP_285459573.1">
    <property type="nucleotide sequence ID" value="NZ_CP127173.1"/>
</dbReference>
<accession>A0ABY8Y264</accession>
<gene>
    <name evidence="1" type="ORF">QP939_26330</name>
</gene>
<evidence type="ECO:0000313" key="1">
    <source>
        <dbReference type="EMBL" id="WIV61876.1"/>
    </source>
</evidence>
<evidence type="ECO:0000313" key="2">
    <source>
        <dbReference type="Proteomes" id="UP001227101"/>
    </source>
</evidence>